<dbReference type="Gene3D" id="3.40.630.30">
    <property type="match status" value="1"/>
</dbReference>
<proteinExistence type="predicted"/>
<dbReference type="PROSITE" id="PS51186">
    <property type="entry name" value="GNAT"/>
    <property type="match status" value="1"/>
</dbReference>
<keyword evidence="2" id="KW-0808">Transferase</keyword>
<organism evidence="2 3">
    <name type="scientific">Paenibacillus validus</name>
    <dbReference type="NCBI Taxonomy" id="44253"/>
    <lineage>
        <taxon>Bacteria</taxon>
        <taxon>Bacillati</taxon>
        <taxon>Bacillota</taxon>
        <taxon>Bacilli</taxon>
        <taxon>Bacillales</taxon>
        <taxon>Paenibacillaceae</taxon>
        <taxon>Paenibacillus</taxon>
    </lineage>
</organism>
<evidence type="ECO:0000313" key="3">
    <source>
        <dbReference type="Proteomes" id="UP000450917"/>
    </source>
</evidence>
<accession>A0A7X2ZD54</accession>
<reference evidence="2 3" key="1">
    <citation type="submission" date="2019-11" db="EMBL/GenBank/DDBJ databases">
        <title>Draft genome sequences of five Paenibacillus species of dairy origin.</title>
        <authorList>
            <person name="Olajide A.M."/>
            <person name="Chen S."/>
            <person name="Lapointe G."/>
        </authorList>
    </citation>
    <scope>NUCLEOTIDE SEQUENCE [LARGE SCALE GENOMIC DNA]</scope>
    <source>
        <strain evidence="2 3">2CS3</strain>
    </source>
</reference>
<name>A0A7X2ZD54_9BACL</name>
<evidence type="ECO:0000259" key="1">
    <source>
        <dbReference type="PROSITE" id="PS51186"/>
    </source>
</evidence>
<dbReference type="InterPro" id="IPR000182">
    <property type="entry name" value="GNAT_dom"/>
</dbReference>
<dbReference type="Pfam" id="PF00583">
    <property type="entry name" value="Acetyltransf_1"/>
    <property type="match status" value="1"/>
</dbReference>
<comment type="caution">
    <text evidence="2">The sequence shown here is derived from an EMBL/GenBank/DDBJ whole genome shotgun (WGS) entry which is preliminary data.</text>
</comment>
<gene>
    <name evidence="2" type="ORF">GNP93_14810</name>
</gene>
<dbReference type="GO" id="GO:0016747">
    <property type="term" value="F:acyltransferase activity, transferring groups other than amino-acyl groups"/>
    <property type="evidence" value="ECO:0007669"/>
    <property type="project" value="InterPro"/>
</dbReference>
<keyword evidence="3" id="KW-1185">Reference proteome</keyword>
<sequence>MSEPLYRIAPLLPEHCREICTWRYPAPYDIYEWRPWELMVSLQEEFADPRLRDEQYRAVLDREGELCGFAQLFPIVGVTRLGLGLHPDRCGGGNGAAFVRAIAEEARRLQPEHEIDLEVLTWNERAIRAYRSAGFEITDTYERMTPNVPAAFYCMVWHER</sequence>
<dbReference type="RefSeq" id="WP_155614968.1">
    <property type="nucleotide sequence ID" value="NZ_WNZX01000011.1"/>
</dbReference>
<dbReference type="AlphaFoldDB" id="A0A7X2ZD54"/>
<feature type="domain" description="N-acetyltransferase" evidence="1">
    <location>
        <begin position="20"/>
        <end position="160"/>
    </location>
</feature>
<evidence type="ECO:0000313" key="2">
    <source>
        <dbReference type="EMBL" id="MUG71941.1"/>
    </source>
</evidence>
<dbReference type="InterPro" id="IPR016181">
    <property type="entry name" value="Acyl_CoA_acyltransferase"/>
</dbReference>
<dbReference type="Proteomes" id="UP000450917">
    <property type="component" value="Unassembled WGS sequence"/>
</dbReference>
<dbReference type="EMBL" id="WNZX01000011">
    <property type="protein sequence ID" value="MUG71941.1"/>
    <property type="molecule type" value="Genomic_DNA"/>
</dbReference>
<dbReference type="SUPFAM" id="SSF55729">
    <property type="entry name" value="Acyl-CoA N-acyltransferases (Nat)"/>
    <property type="match status" value="1"/>
</dbReference>
<protein>
    <submittedName>
        <fullName evidence="2">GNAT family N-acetyltransferase</fullName>
    </submittedName>
</protein>